<dbReference type="InterPro" id="IPR000312">
    <property type="entry name" value="Glycosyl_Trfase_fam3"/>
</dbReference>
<keyword evidence="1 4" id="KW-0328">Glycosyltransferase</keyword>
<dbReference type="InterPro" id="IPR035902">
    <property type="entry name" value="Nuc_phospho_transferase"/>
</dbReference>
<accession>A0AA35RR76</accession>
<dbReference type="GO" id="GO:0005829">
    <property type="term" value="C:cytosol"/>
    <property type="evidence" value="ECO:0007669"/>
    <property type="project" value="TreeGrafter"/>
</dbReference>
<comment type="caution">
    <text evidence="4">The sequence shown here is derived from an EMBL/GenBank/DDBJ whole genome shotgun (WGS) entry which is preliminary data.</text>
</comment>
<evidence type="ECO:0000256" key="1">
    <source>
        <dbReference type="ARBA" id="ARBA00022676"/>
    </source>
</evidence>
<evidence type="ECO:0000313" key="5">
    <source>
        <dbReference type="Proteomes" id="UP001174909"/>
    </source>
</evidence>
<evidence type="ECO:0000313" key="4">
    <source>
        <dbReference type="EMBL" id="CAI8016244.1"/>
    </source>
</evidence>
<name>A0AA35RR76_GEOBA</name>
<evidence type="ECO:0000259" key="3">
    <source>
        <dbReference type="Pfam" id="PF00591"/>
    </source>
</evidence>
<dbReference type="Proteomes" id="UP001174909">
    <property type="component" value="Unassembled WGS sequence"/>
</dbReference>
<dbReference type="SUPFAM" id="SSF52418">
    <property type="entry name" value="Nucleoside phosphorylase/phosphoribosyltransferase catalytic domain"/>
    <property type="match status" value="1"/>
</dbReference>
<keyword evidence="5" id="KW-1185">Reference proteome</keyword>
<keyword evidence="2" id="KW-0808">Transferase</keyword>
<organism evidence="4 5">
    <name type="scientific">Geodia barretti</name>
    <name type="common">Barrett's horny sponge</name>
    <dbReference type="NCBI Taxonomy" id="519541"/>
    <lineage>
        <taxon>Eukaryota</taxon>
        <taxon>Metazoa</taxon>
        <taxon>Porifera</taxon>
        <taxon>Demospongiae</taxon>
        <taxon>Heteroscleromorpha</taxon>
        <taxon>Tetractinellida</taxon>
        <taxon>Astrophorina</taxon>
        <taxon>Geodiidae</taxon>
        <taxon>Geodia</taxon>
    </lineage>
</organism>
<proteinExistence type="predicted"/>
<dbReference type="GO" id="GO:0000162">
    <property type="term" value="P:L-tryptophan biosynthetic process"/>
    <property type="evidence" value="ECO:0007669"/>
    <property type="project" value="InterPro"/>
</dbReference>
<dbReference type="Gene3D" id="3.40.1030.10">
    <property type="entry name" value="Nucleoside phosphorylase/phosphoribosyltransferase catalytic domain"/>
    <property type="match status" value="1"/>
</dbReference>
<feature type="domain" description="Glycosyl transferase family 3" evidence="3">
    <location>
        <begin position="1"/>
        <end position="89"/>
    </location>
</feature>
<sequence>MVVHGSDGADELTLTGPTQVWEAKDGAVTAYEIRPEDVALEPCSLDDLRGGVAEENAETMLRVLGGELGPLHRAVALSAGAGMLVAGTVPT</sequence>
<dbReference type="PANTHER" id="PTHR43285:SF2">
    <property type="entry name" value="ANTHRANILATE PHOSPHORIBOSYLTRANSFERASE"/>
    <property type="match status" value="1"/>
</dbReference>
<dbReference type="Pfam" id="PF00591">
    <property type="entry name" value="Glycos_transf_3"/>
    <property type="match status" value="1"/>
</dbReference>
<reference evidence="4" key="1">
    <citation type="submission" date="2023-03" db="EMBL/GenBank/DDBJ databases">
        <authorList>
            <person name="Steffen K."/>
            <person name="Cardenas P."/>
        </authorList>
    </citation>
    <scope>NUCLEOTIDE SEQUENCE</scope>
</reference>
<dbReference type="InterPro" id="IPR005940">
    <property type="entry name" value="Anthranilate_Pribosyl_Tfrase"/>
</dbReference>
<dbReference type="GO" id="GO:0004048">
    <property type="term" value="F:anthranilate phosphoribosyltransferase activity"/>
    <property type="evidence" value="ECO:0007669"/>
    <property type="project" value="InterPro"/>
</dbReference>
<evidence type="ECO:0000256" key="2">
    <source>
        <dbReference type="ARBA" id="ARBA00022679"/>
    </source>
</evidence>
<dbReference type="PANTHER" id="PTHR43285">
    <property type="entry name" value="ANTHRANILATE PHOSPHORIBOSYLTRANSFERASE"/>
    <property type="match status" value="1"/>
</dbReference>
<dbReference type="EMBL" id="CASHTH010001508">
    <property type="protein sequence ID" value="CAI8016244.1"/>
    <property type="molecule type" value="Genomic_DNA"/>
</dbReference>
<dbReference type="AlphaFoldDB" id="A0AA35RR76"/>
<protein>
    <submittedName>
        <fullName evidence="4">Anthranilate phosphoribosyltransferase</fullName>
    </submittedName>
</protein>
<gene>
    <name evidence="4" type="ORF">GBAR_LOCUS9972</name>
</gene>